<dbReference type="PANTHER" id="PTHR43343:SF3">
    <property type="entry name" value="PROTEASE DO-LIKE 8, CHLOROPLASTIC"/>
    <property type="match status" value="1"/>
</dbReference>
<dbReference type="Gene3D" id="2.40.10.10">
    <property type="entry name" value="Trypsin-like serine proteases"/>
    <property type="match status" value="2"/>
</dbReference>
<dbReference type="Proteomes" id="UP000187550">
    <property type="component" value="Unassembled WGS sequence"/>
</dbReference>
<evidence type="ECO:0000256" key="4">
    <source>
        <dbReference type="ARBA" id="ARBA00022825"/>
    </source>
</evidence>
<evidence type="ECO:0000313" key="8">
    <source>
        <dbReference type="Proteomes" id="UP000187550"/>
    </source>
</evidence>
<keyword evidence="4" id="KW-0720">Serine protease</keyword>
<dbReference type="AlphaFoldDB" id="A0A1U7PTK4"/>
<dbReference type="InterPro" id="IPR043504">
    <property type="entry name" value="Peptidase_S1_PA_chymotrypsin"/>
</dbReference>
<reference evidence="8" key="1">
    <citation type="submission" date="2017-01" db="EMBL/GenBank/DDBJ databases">
        <authorList>
            <person name="Varghese N."/>
            <person name="Submissions S."/>
        </authorList>
    </citation>
    <scope>NUCLEOTIDE SEQUENCE [LARGE SCALE GENOMIC DNA]</scope>
    <source>
        <strain evidence="8">MNA4</strain>
    </source>
</reference>
<comment type="similarity">
    <text evidence="1">Belongs to the peptidase S1C family.</text>
</comment>
<evidence type="ECO:0000256" key="2">
    <source>
        <dbReference type="ARBA" id="ARBA00022670"/>
    </source>
</evidence>
<dbReference type="PRINTS" id="PR00834">
    <property type="entry name" value="PROTEASES2C"/>
</dbReference>
<evidence type="ECO:0000313" key="7">
    <source>
        <dbReference type="EMBL" id="SIT92720.1"/>
    </source>
</evidence>
<feature type="compositionally biased region" description="Acidic residues" evidence="5">
    <location>
        <begin position="35"/>
        <end position="57"/>
    </location>
</feature>
<dbReference type="STRING" id="550447.SAMN05428946_2843"/>
<sequence length="350" mass="38734">MERHDGKRGDAPGEDIRKTERPEDPSNGQQTGTDREEETWEDEGWEDEEIWEPDDWVIWDSIAEGSREPIDDDGLEGPLEEMEDRDNLPDPEPVDPEDEEIRRLVLEAQREALQNEVREQGAPKKPSFGTKAMIWLISLAMFVSTFAFIFELYPIAAVDFLRTSTKLSEQETIQAQKQSIVSVVTPDGAGTGFVISDSGTILTNHHVIEGHDRVSVVLPDDRRFMADVTEEYPEADMAVLETGEEGLPALVLAESMNLIEGDPVTFIGNPLSFRGVANEGTVIGPIRVDGLGQPVIMIKAPVYRGNSGSPVLDRDGHVIGIIFATLNHESEGTVGLFVPVDELYRQRDGG</sequence>
<dbReference type="InterPro" id="IPR051201">
    <property type="entry name" value="Chloro_Bact_Ser_Proteases"/>
</dbReference>
<name>A0A1U7PTK4_9BACI</name>
<keyword evidence="3" id="KW-0378">Hydrolase</keyword>
<keyword evidence="2" id="KW-0645">Protease</keyword>
<evidence type="ECO:0000256" key="3">
    <source>
        <dbReference type="ARBA" id="ARBA00022801"/>
    </source>
</evidence>
<organism evidence="7 8">
    <name type="scientific">Edaphobacillus lindanitolerans</name>
    <dbReference type="NCBI Taxonomy" id="550447"/>
    <lineage>
        <taxon>Bacteria</taxon>
        <taxon>Bacillati</taxon>
        <taxon>Bacillota</taxon>
        <taxon>Bacilli</taxon>
        <taxon>Bacillales</taxon>
        <taxon>Bacillaceae</taxon>
        <taxon>Edaphobacillus</taxon>
    </lineage>
</organism>
<gene>
    <name evidence="7" type="ORF">SAMN05428946_2843</name>
</gene>
<dbReference type="PANTHER" id="PTHR43343">
    <property type="entry name" value="PEPTIDASE S12"/>
    <property type="match status" value="1"/>
</dbReference>
<evidence type="ECO:0000256" key="1">
    <source>
        <dbReference type="ARBA" id="ARBA00010541"/>
    </source>
</evidence>
<keyword evidence="6" id="KW-0472">Membrane</keyword>
<evidence type="ECO:0000256" key="5">
    <source>
        <dbReference type="SAM" id="MobiDB-lite"/>
    </source>
</evidence>
<dbReference type="OrthoDB" id="9766361at2"/>
<dbReference type="EMBL" id="FTPL01000005">
    <property type="protein sequence ID" value="SIT92720.1"/>
    <property type="molecule type" value="Genomic_DNA"/>
</dbReference>
<dbReference type="SUPFAM" id="SSF50494">
    <property type="entry name" value="Trypsin-like serine proteases"/>
    <property type="match status" value="1"/>
</dbReference>
<dbReference type="GO" id="GO:0006508">
    <property type="term" value="P:proteolysis"/>
    <property type="evidence" value="ECO:0007669"/>
    <property type="project" value="UniProtKB-KW"/>
</dbReference>
<evidence type="ECO:0000256" key="6">
    <source>
        <dbReference type="SAM" id="Phobius"/>
    </source>
</evidence>
<proteinExistence type="inferred from homology"/>
<dbReference type="InterPro" id="IPR009003">
    <property type="entry name" value="Peptidase_S1_PA"/>
</dbReference>
<protein>
    <submittedName>
        <fullName evidence="7">Trypsin-like peptidase domain-containing protein</fullName>
    </submittedName>
</protein>
<keyword evidence="6" id="KW-0812">Transmembrane</keyword>
<keyword evidence="8" id="KW-1185">Reference proteome</keyword>
<dbReference type="GO" id="GO:0004252">
    <property type="term" value="F:serine-type endopeptidase activity"/>
    <property type="evidence" value="ECO:0007669"/>
    <property type="project" value="InterPro"/>
</dbReference>
<keyword evidence="6" id="KW-1133">Transmembrane helix</keyword>
<feature type="compositionally biased region" description="Acidic residues" evidence="5">
    <location>
        <begin position="70"/>
        <end position="84"/>
    </location>
</feature>
<feature type="region of interest" description="Disordered" evidence="5">
    <location>
        <begin position="1"/>
        <end position="97"/>
    </location>
</feature>
<dbReference type="Pfam" id="PF13365">
    <property type="entry name" value="Trypsin_2"/>
    <property type="match status" value="1"/>
</dbReference>
<dbReference type="RefSeq" id="WP_084186708.1">
    <property type="nucleotide sequence ID" value="NZ_FTPL01000005.1"/>
</dbReference>
<accession>A0A1U7PTK4</accession>
<feature type="transmembrane region" description="Helical" evidence="6">
    <location>
        <begin position="134"/>
        <end position="156"/>
    </location>
</feature>
<feature type="compositionally biased region" description="Basic and acidic residues" evidence="5">
    <location>
        <begin position="1"/>
        <end position="24"/>
    </location>
</feature>
<dbReference type="InterPro" id="IPR001940">
    <property type="entry name" value="Peptidase_S1C"/>
</dbReference>